<evidence type="ECO:0000259" key="6">
    <source>
        <dbReference type="PROSITE" id="PS51635"/>
    </source>
</evidence>
<dbReference type="PANTHER" id="PTHR14226:SF29">
    <property type="entry name" value="NEUROPATHY TARGET ESTERASE SWS"/>
    <property type="match status" value="1"/>
</dbReference>
<feature type="active site" description="Nucleophile" evidence="4">
    <location>
        <position position="58"/>
    </location>
</feature>
<dbReference type="eggNOG" id="COG1752">
    <property type="taxonomic scope" value="Bacteria"/>
</dbReference>
<dbReference type="OrthoDB" id="9770965at2"/>
<dbReference type="AlphaFoldDB" id="F3ZQ63"/>
<keyword evidence="8" id="KW-1185">Reference proteome</keyword>
<keyword evidence="1 4" id="KW-0378">Hydrolase</keyword>
<evidence type="ECO:0000256" key="2">
    <source>
        <dbReference type="ARBA" id="ARBA00022963"/>
    </source>
</evidence>
<dbReference type="HOGENOM" id="CLU_021030_0_0_10"/>
<feature type="active site" description="Proton acceptor" evidence="4">
    <location>
        <position position="210"/>
    </location>
</feature>
<feature type="chain" id="PRO_5003303754" evidence="5">
    <location>
        <begin position="21"/>
        <end position="764"/>
    </location>
</feature>
<dbReference type="InterPro" id="IPR050301">
    <property type="entry name" value="NTE"/>
</dbReference>
<dbReference type="InterPro" id="IPR002641">
    <property type="entry name" value="PNPLA_dom"/>
</dbReference>
<feature type="signal peptide" evidence="5">
    <location>
        <begin position="1"/>
        <end position="20"/>
    </location>
</feature>
<accession>F3ZQ63</accession>
<dbReference type="PANTHER" id="PTHR14226">
    <property type="entry name" value="NEUROPATHY TARGET ESTERASE/SWISS CHEESE D.MELANOGASTER"/>
    <property type="match status" value="1"/>
</dbReference>
<proteinExistence type="predicted"/>
<dbReference type="Pfam" id="PF01734">
    <property type="entry name" value="Patatin"/>
    <property type="match status" value="1"/>
</dbReference>
<feature type="short sequence motif" description="DGA/G" evidence="4">
    <location>
        <begin position="210"/>
        <end position="212"/>
    </location>
</feature>
<evidence type="ECO:0000313" key="7">
    <source>
        <dbReference type="EMBL" id="EGJ71729.1"/>
    </source>
</evidence>
<protein>
    <submittedName>
        <fullName evidence="7">Patatin</fullName>
    </submittedName>
</protein>
<evidence type="ECO:0000256" key="1">
    <source>
        <dbReference type="ARBA" id="ARBA00022801"/>
    </source>
</evidence>
<evidence type="ECO:0000256" key="5">
    <source>
        <dbReference type="SAM" id="SignalP"/>
    </source>
</evidence>
<evidence type="ECO:0000256" key="4">
    <source>
        <dbReference type="PROSITE-ProRule" id="PRU01161"/>
    </source>
</evidence>
<dbReference type="PROSITE" id="PS51635">
    <property type="entry name" value="PNPLA"/>
    <property type="match status" value="1"/>
</dbReference>
<feature type="domain" description="PNPLA" evidence="6">
    <location>
        <begin position="25"/>
        <end position="223"/>
    </location>
</feature>
<dbReference type="Gene3D" id="2.40.160.50">
    <property type="entry name" value="membrane protein fhac: a member of the omp85/tpsb transporter family"/>
    <property type="match status" value="1"/>
</dbReference>
<keyword evidence="2 4" id="KW-0442">Lipid degradation</keyword>
<dbReference type="SUPFAM" id="SSF52151">
    <property type="entry name" value="FabD/lysophospholipase-like"/>
    <property type="match status" value="1"/>
</dbReference>
<dbReference type="CDD" id="cd07205">
    <property type="entry name" value="Pat_PNPLA6_PNPLA7_NTE1_like"/>
    <property type="match status" value="1"/>
</dbReference>
<reference evidence="7 8" key="1">
    <citation type="journal article" date="2011" name="Stand. Genomic Sci.">
        <title>Non-contiguous finished genome sequence of Bacteroides coprosuis type strain (PC139).</title>
        <authorList>
            <person name="Land M."/>
            <person name="Held B."/>
            <person name="Gronow S."/>
            <person name="Abt B."/>
            <person name="Lucas S."/>
            <person name="Del Rio T.G."/>
            <person name="Nolan M."/>
            <person name="Tice H."/>
            <person name="Cheng J.F."/>
            <person name="Pitluck S."/>
            <person name="Liolios K."/>
            <person name="Pagani I."/>
            <person name="Ivanova N."/>
            <person name="Mavromatis K."/>
            <person name="Mikhailova N."/>
            <person name="Pati A."/>
            <person name="Tapia R."/>
            <person name="Han C."/>
            <person name="Goodwin L."/>
            <person name="Chen A."/>
            <person name="Palaniappan K."/>
            <person name="Hauser L."/>
            <person name="Brambilla E.M."/>
            <person name="Rohde M."/>
            <person name="Goker M."/>
            <person name="Detter J.C."/>
            <person name="Woyke T."/>
            <person name="Bristow J."/>
            <person name="Eisen J.A."/>
            <person name="Markowitz V."/>
            <person name="Hugenholtz P."/>
            <person name="Kyrpides N.C."/>
            <person name="Klenk H.P."/>
            <person name="Lapidus A."/>
        </authorList>
    </citation>
    <scope>NUCLEOTIDE SEQUENCE [LARGE SCALE GENOMIC DNA]</scope>
    <source>
        <strain evidence="7 8">DSM 18011</strain>
    </source>
</reference>
<keyword evidence="3 4" id="KW-0443">Lipid metabolism</keyword>
<evidence type="ECO:0000256" key="3">
    <source>
        <dbReference type="ARBA" id="ARBA00023098"/>
    </source>
</evidence>
<dbReference type="GO" id="GO:0016042">
    <property type="term" value="P:lipid catabolic process"/>
    <property type="evidence" value="ECO:0007669"/>
    <property type="project" value="UniProtKB-UniRule"/>
</dbReference>
<dbReference type="EMBL" id="CM001167">
    <property type="protein sequence ID" value="EGJ71729.1"/>
    <property type="molecule type" value="Genomic_DNA"/>
</dbReference>
<dbReference type="InterPro" id="IPR016035">
    <property type="entry name" value="Acyl_Trfase/lysoPLipase"/>
</dbReference>
<gene>
    <name evidence="7" type="ORF">Bcop_1535</name>
</gene>
<evidence type="ECO:0000313" key="8">
    <source>
        <dbReference type="Proteomes" id="UP000018439"/>
    </source>
</evidence>
<organism evidence="7 8">
    <name type="scientific">Bacteroides coprosuis DSM 18011</name>
    <dbReference type="NCBI Taxonomy" id="679937"/>
    <lineage>
        <taxon>Bacteria</taxon>
        <taxon>Pseudomonadati</taxon>
        <taxon>Bacteroidota</taxon>
        <taxon>Bacteroidia</taxon>
        <taxon>Bacteroidales</taxon>
        <taxon>Bacteroidaceae</taxon>
        <taxon>Bacteroides</taxon>
    </lineage>
</organism>
<dbReference type="STRING" id="679937.Bcop_1535"/>
<dbReference type="GO" id="GO:0016787">
    <property type="term" value="F:hydrolase activity"/>
    <property type="evidence" value="ECO:0007669"/>
    <property type="project" value="UniProtKB-UniRule"/>
</dbReference>
<keyword evidence="5" id="KW-0732">Signal</keyword>
<dbReference type="Proteomes" id="UP000018439">
    <property type="component" value="Chromosome"/>
</dbReference>
<feature type="short sequence motif" description="GXGXXG" evidence="4">
    <location>
        <begin position="29"/>
        <end position="34"/>
    </location>
</feature>
<sequence>MKKLILTLLCCIGFMPMMQAQRVGLVLSGGGAKGLTHIGVIRALEENGIPIDYITGTSMGAIIGSLYAMGYSPDDMVELLSSSDFERWYTGQVEPDYIYYFKKNRDNPEFINIRMSIKDSIRVKTQFLPTSVVDPIQMNLAFMQLFSQATAYSSNNFDELFVPFKCIASDVYNKKPIIMGKGDLGDAVRASMSFPFVFKPIEIDGILAYDGGIYNNFPVDVMMKDYHPDIVLGSVVAKNPDAPKQDDLMSQIDNMVMQKTDYNIPDSLGLVIQFRYDDISLLDFHLVSELDKVGYDKTISMMDTIKARISRRVPAENIMLKRKVFKSKLPELRFKDIIIDGANAQQQSFIRKEFHAENEEFLTYEDIKRGYFRLLSGNMIQEIIPHAVYDPTDGFYDLHLKIQLQDNLLFRIGGNISTTNSNQIYLGATYQNLNYYAKEFSFDGQLGKVYNNAQLMAKIDMPTKIPTSYRLIASASSFDYFKNDKLFSRDYNPVFNSNDEYFVKGILALPFLTSKRAELSLGIAKMRDQYYQTKVIDFDNDNQDKSTYRLFGGSLGIKSNTLNAKQFATEGYKESLIAQIYTGKENFKPGTTSDVEKSEKNHSWLQLSYRREQYHNMGGKFILGWQADALYSSRNFSKNYTATMMQAGIFAPTPHSKLIYNEAFRANQYFAIGIKPIWQVGKMLHWRTELYGFFPITPIKNGIDNQAYYGKSFSKAEFLGESSLILKLPFGSVSAYVNYYSSPRKEWNLGLSIGWQLFNYRFIE</sequence>
<name>F3ZQ63_9BACE</name>
<dbReference type="Gene3D" id="3.40.1090.10">
    <property type="entry name" value="Cytosolic phospholipase A2 catalytic domain"/>
    <property type="match status" value="2"/>
</dbReference>
<feature type="short sequence motif" description="GXSXG" evidence="4">
    <location>
        <begin position="56"/>
        <end position="60"/>
    </location>
</feature>